<sequence length="103" mass="11087">MKNQINKQRLLSVLSCSLITVVFGFSFWIDSTQGEIPTKKPSQQGFGRAPNSNPTATPTSTKKPPQQGFGRAPNPNPIATPTSTKKPPQQGFGRAPNPNSPKI</sequence>
<reference evidence="2 3" key="1">
    <citation type="submission" date="2015-02" db="EMBL/GenBank/DDBJ databases">
        <title>Draft genome of a novel marine cyanobacterium (Chroococcales) isolated from South Atlantic Ocean.</title>
        <authorList>
            <person name="Rigonato J."/>
            <person name="Alvarenga D.O."/>
            <person name="Branco L.H."/>
            <person name="Varani A.M."/>
            <person name="Brandini F.P."/>
            <person name="Fiore M.F."/>
        </authorList>
    </citation>
    <scope>NUCLEOTIDE SEQUENCE [LARGE SCALE GENOMIC DNA]</scope>
    <source>
        <strain evidence="2 3">CENA595</strain>
    </source>
</reference>
<feature type="compositionally biased region" description="Low complexity" evidence="1">
    <location>
        <begin position="49"/>
        <end position="65"/>
    </location>
</feature>
<comment type="caution">
    <text evidence="2">The sequence shown here is derived from an EMBL/GenBank/DDBJ whole genome shotgun (WGS) entry which is preliminary data.</text>
</comment>
<feature type="compositionally biased region" description="Polar residues" evidence="1">
    <location>
        <begin position="33"/>
        <end position="45"/>
    </location>
</feature>
<evidence type="ECO:0000313" key="3">
    <source>
        <dbReference type="Proteomes" id="UP000032452"/>
    </source>
</evidence>
<proteinExistence type="predicted"/>
<dbReference type="RefSeq" id="WP_045057293.1">
    <property type="nucleotide sequence ID" value="NZ_CAWMDP010000014.1"/>
</dbReference>
<evidence type="ECO:0000256" key="1">
    <source>
        <dbReference type="SAM" id="MobiDB-lite"/>
    </source>
</evidence>
<feature type="region of interest" description="Disordered" evidence="1">
    <location>
        <begin position="33"/>
        <end position="103"/>
    </location>
</feature>
<dbReference type="EMBL" id="JYON01000049">
    <property type="protein sequence ID" value="KJH69366.1"/>
    <property type="molecule type" value="Genomic_DNA"/>
</dbReference>
<keyword evidence="3" id="KW-1185">Reference proteome</keyword>
<evidence type="ECO:0000313" key="2">
    <source>
        <dbReference type="EMBL" id="KJH69366.1"/>
    </source>
</evidence>
<protein>
    <submittedName>
        <fullName evidence="2">Uncharacterized protein</fullName>
    </submittedName>
</protein>
<organism evidence="2 3">
    <name type="scientific">Aliterella atlantica CENA595</name>
    <dbReference type="NCBI Taxonomy" id="1618023"/>
    <lineage>
        <taxon>Bacteria</taxon>
        <taxon>Bacillati</taxon>
        <taxon>Cyanobacteriota</taxon>
        <taxon>Cyanophyceae</taxon>
        <taxon>Chroococcidiopsidales</taxon>
        <taxon>Aliterellaceae</taxon>
        <taxon>Aliterella</taxon>
    </lineage>
</organism>
<accession>A0A0D8ZQ95</accession>
<feature type="compositionally biased region" description="Polar residues" evidence="1">
    <location>
        <begin position="77"/>
        <end position="87"/>
    </location>
</feature>
<dbReference type="AlphaFoldDB" id="A0A0D8ZQ95"/>
<gene>
    <name evidence="2" type="ORF">UH38_24265</name>
</gene>
<dbReference type="Proteomes" id="UP000032452">
    <property type="component" value="Unassembled WGS sequence"/>
</dbReference>
<name>A0A0D8ZQ95_9CYAN</name>